<dbReference type="RefSeq" id="WP_153092398.1">
    <property type="nucleotide sequence ID" value="NZ_JAPDVE010000003.1"/>
</dbReference>
<protein>
    <submittedName>
        <fullName evidence="1">Uncharacterized protein</fullName>
    </submittedName>
</protein>
<organism evidence="1 2">
    <name type="scientific">Segatella copri</name>
    <dbReference type="NCBI Taxonomy" id="165179"/>
    <lineage>
        <taxon>Bacteria</taxon>
        <taxon>Pseudomonadati</taxon>
        <taxon>Bacteroidota</taxon>
        <taxon>Bacteroidia</taxon>
        <taxon>Bacteroidales</taxon>
        <taxon>Prevotellaceae</taxon>
        <taxon>Segatella</taxon>
    </lineage>
</organism>
<sequence>MAYFYVDISTELGESLTTYVQAMDETAAEYQARMAFANGELECEGTQIIYICAYRA</sequence>
<gene>
    <name evidence="1" type="ORF">ONT19_02135</name>
</gene>
<dbReference type="EMBL" id="JAPDVG010000001">
    <property type="protein sequence ID" value="MCW4130417.1"/>
    <property type="molecule type" value="Genomic_DNA"/>
</dbReference>
<comment type="caution">
    <text evidence="1">The sequence shown here is derived from an EMBL/GenBank/DDBJ whole genome shotgun (WGS) entry which is preliminary data.</text>
</comment>
<reference evidence="1" key="1">
    <citation type="submission" date="2022-11" db="EMBL/GenBank/DDBJ databases">
        <title>Genomic repertoires linked with pathogenic potency of arthritogenic Prevotella copri isolated from the gut of rheumatoid arthritis patients.</title>
        <authorList>
            <person name="Nii T."/>
            <person name="Maeda Y."/>
            <person name="Motooka D."/>
            <person name="Naito M."/>
            <person name="Matsumoto Y."/>
            <person name="Ogawa T."/>
            <person name="Oguro-Igashira E."/>
            <person name="Kishikawa T."/>
            <person name="Yamashita M."/>
            <person name="Koizumi S."/>
            <person name="Kurakawa T."/>
            <person name="Okumura R."/>
            <person name="Kayama H."/>
            <person name="Murakami M."/>
            <person name="Sakaguchi T."/>
            <person name="Das B."/>
            <person name="Nakamura S."/>
            <person name="Okada Y."/>
            <person name="Kumanogoh A."/>
            <person name="Takeda K."/>
        </authorList>
    </citation>
    <scope>NUCLEOTIDE SEQUENCE</scope>
    <source>
        <strain evidence="1">H019-1</strain>
    </source>
</reference>
<dbReference type="AlphaFoldDB" id="A0AAW5U7H2"/>
<accession>A0AAW5U7H2</accession>
<proteinExistence type="predicted"/>
<name>A0AAW5U7H2_9BACT</name>
<evidence type="ECO:0000313" key="1">
    <source>
        <dbReference type="EMBL" id="MCW4130417.1"/>
    </source>
</evidence>
<evidence type="ECO:0000313" key="2">
    <source>
        <dbReference type="Proteomes" id="UP001209417"/>
    </source>
</evidence>
<dbReference type="Proteomes" id="UP001209417">
    <property type="component" value="Unassembled WGS sequence"/>
</dbReference>